<feature type="region of interest" description="Disordered" evidence="1">
    <location>
        <begin position="707"/>
        <end position="736"/>
    </location>
</feature>
<protein>
    <recommendedName>
        <fullName evidence="2">KAP NTPase domain-containing protein</fullName>
    </recommendedName>
</protein>
<name>A0ABX5CMW2_9ALTE</name>
<evidence type="ECO:0000256" key="1">
    <source>
        <dbReference type="SAM" id="MobiDB-lite"/>
    </source>
</evidence>
<feature type="domain" description="KAP NTPase" evidence="2">
    <location>
        <begin position="347"/>
        <end position="695"/>
    </location>
</feature>
<accession>A0ABX5CMW2</accession>
<keyword evidence="4" id="KW-1185">Reference proteome</keyword>
<sequence>MAVTDTEIEWTEDNVKERLEALYKKDTIWPAVLAARAALRVFPLVGVGKQFAFWVKNEHVTVKPPLKGLKYDPQQSDSSSVVLDNRAYYLMASFYASRLVLQQASIPYEQRERLKLSSATAAVASAFSSASEAAYAASGTTQKEYDVAADVVDAITQAAAAARSTVTIPSKFAANDSSESAREAAEQIATKAMFAVRCVKDVVVNVHALSESDFIFSHNPKSAESAASEVTLAFLHDLKVAESAGSTLIVINSPLWSDTCPREIEEIKTKRFQPAVEAVINEISSTSPDSVKALTQILDRYDRYLSGNTTDDENGESNETLYEALSKVSSEDVNADRDTLNRGALVNGLASILCDEEHTHPLTIGLMGNWGSGKSQVLALLKKELKDRGCTQPFLFGEFNAWAYEHAKSSQAAMAHEVISALTSHDKFQTVDMKCDLGTRLKQSASNLFRQFGWIVSGRFRIIYGFAVTKHLNKVLLSIGWLSLFAIASAWLARQGLSQNHLPDFSKPLTSGALIAIIASLWQLPKQLRYIISQPMTKELLTYIKLPNYASHIGEIAEMQKDIRLIAKIRLGFEDEACHDYLGKFYKPRRLLFVVDDLDRCSPQGIVKTFEAIRLVLHIPHVTVVVAVDQRIALAALALHYKGIEPYHTLQDARAIARDYLAKVIQLPIVVSDGDNESLTEFLSDIWLEEDDSKRNWLAHLVENDEHQTQAGHQEIKAPSSKPDRQDVDSDTEDEGLSEYELAKLILEAEPKSEPPEPEVLKGLSDHQKAALYYWATHFGLTNARQLKRLDNSYNLIRLVTQEEDKLALTQKVDSVDELHLKFSYGYLVTLMTLEFINGIEVTALRENASRFLRKGTVCRLNGMASQQHKATLIAARIIIERAAKQLYPQTEAEFRFEKLLRYVENFALPAIDGFDIDTETETVSSLQPKHDGLAQ</sequence>
<dbReference type="Proteomes" id="UP000239539">
    <property type="component" value="Unassembled WGS sequence"/>
</dbReference>
<dbReference type="EMBL" id="PVNO01000025">
    <property type="protein sequence ID" value="PRO68900.1"/>
    <property type="molecule type" value="Genomic_DNA"/>
</dbReference>
<dbReference type="Pfam" id="PF07693">
    <property type="entry name" value="KAP_NTPase"/>
    <property type="match status" value="1"/>
</dbReference>
<organism evidence="3 4">
    <name type="scientific">Alteromonas gracilis</name>
    <dbReference type="NCBI Taxonomy" id="1479524"/>
    <lineage>
        <taxon>Bacteria</taxon>
        <taxon>Pseudomonadati</taxon>
        <taxon>Pseudomonadota</taxon>
        <taxon>Gammaproteobacteria</taxon>
        <taxon>Alteromonadales</taxon>
        <taxon>Alteromonadaceae</taxon>
        <taxon>Alteromonas/Salinimonas group</taxon>
        <taxon>Alteromonas</taxon>
    </lineage>
</organism>
<dbReference type="PANTHER" id="PTHR22674:SF6">
    <property type="entry name" value="NTPASE KAP FAMILY P-LOOP DOMAIN-CONTAINING PROTEIN 1"/>
    <property type="match status" value="1"/>
</dbReference>
<reference evidence="4" key="1">
    <citation type="journal article" date="2020" name="Int. J. Syst. Evol. Microbiol.">
        <title>Alteromonas alba sp. nov., a marine bacterium isolated from the seawater of the West Pacific Ocean.</title>
        <authorList>
            <person name="Sun C."/>
            <person name="Wu Y.-H."/>
            <person name="Xamxidin M."/>
            <person name="Cheng H."/>
            <person name="Xu X.-W."/>
        </authorList>
    </citation>
    <scope>NUCLEOTIDE SEQUENCE [LARGE SCALE GENOMIC DNA]</scope>
    <source>
        <strain evidence="4">9a2</strain>
    </source>
</reference>
<dbReference type="InterPro" id="IPR052754">
    <property type="entry name" value="NTPase_KAP_P-loop"/>
</dbReference>
<proteinExistence type="predicted"/>
<dbReference type="RefSeq" id="WP_105931123.1">
    <property type="nucleotide sequence ID" value="NZ_PVNO01000025.1"/>
</dbReference>
<dbReference type="PANTHER" id="PTHR22674">
    <property type="entry name" value="NTPASE, KAP FAMILY P-LOOP DOMAIN-CONTAINING 1"/>
    <property type="match status" value="1"/>
</dbReference>
<evidence type="ECO:0000313" key="3">
    <source>
        <dbReference type="EMBL" id="PRO68900.1"/>
    </source>
</evidence>
<evidence type="ECO:0000259" key="2">
    <source>
        <dbReference type="Pfam" id="PF07693"/>
    </source>
</evidence>
<evidence type="ECO:0000313" key="4">
    <source>
        <dbReference type="Proteomes" id="UP000239539"/>
    </source>
</evidence>
<comment type="caution">
    <text evidence="3">The sequence shown here is derived from an EMBL/GenBank/DDBJ whole genome shotgun (WGS) entry which is preliminary data.</text>
</comment>
<gene>
    <name evidence="3" type="ORF">C6Y39_10075</name>
</gene>
<dbReference type="InterPro" id="IPR011646">
    <property type="entry name" value="KAP_P-loop"/>
</dbReference>